<evidence type="ECO:0000256" key="6">
    <source>
        <dbReference type="ARBA" id="ARBA00022723"/>
    </source>
</evidence>
<keyword evidence="4" id="KW-1003">Cell membrane</keyword>
<keyword evidence="7" id="KW-0106">Calcium</keyword>
<accession>A0A4S4EQR0</accession>
<keyword evidence="6" id="KW-0479">Metal-binding</keyword>
<evidence type="ECO:0000256" key="12">
    <source>
        <dbReference type="SAM" id="MobiDB-lite"/>
    </source>
</evidence>
<evidence type="ECO:0000256" key="4">
    <source>
        <dbReference type="ARBA" id="ARBA00022475"/>
    </source>
</evidence>
<evidence type="ECO:0000256" key="5">
    <source>
        <dbReference type="ARBA" id="ARBA00022682"/>
    </source>
</evidence>
<keyword evidence="10" id="KW-0539">Nucleus</keyword>
<dbReference type="InterPro" id="IPR000008">
    <property type="entry name" value="C2_dom"/>
</dbReference>
<feature type="domain" description="C2" evidence="13">
    <location>
        <begin position="14"/>
        <end position="215"/>
    </location>
</feature>
<dbReference type="GO" id="GO:0005634">
    <property type="term" value="C:nucleus"/>
    <property type="evidence" value="ECO:0007669"/>
    <property type="project" value="UniProtKB-SubCell"/>
</dbReference>
<keyword evidence="8" id="KW-0446">Lipid-binding</keyword>
<gene>
    <name evidence="14" type="ORF">TEA_022503</name>
</gene>
<organism evidence="14 15">
    <name type="scientific">Camellia sinensis var. sinensis</name>
    <name type="common">China tea</name>
    <dbReference type="NCBI Taxonomy" id="542762"/>
    <lineage>
        <taxon>Eukaryota</taxon>
        <taxon>Viridiplantae</taxon>
        <taxon>Streptophyta</taxon>
        <taxon>Embryophyta</taxon>
        <taxon>Tracheophyta</taxon>
        <taxon>Spermatophyta</taxon>
        <taxon>Magnoliopsida</taxon>
        <taxon>eudicotyledons</taxon>
        <taxon>Gunneridae</taxon>
        <taxon>Pentapetalae</taxon>
        <taxon>asterids</taxon>
        <taxon>Ericales</taxon>
        <taxon>Theaceae</taxon>
        <taxon>Camellia</taxon>
    </lineage>
</organism>
<keyword evidence="5" id="KW-0938">Abscisic acid signaling pathway</keyword>
<dbReference type="GO" id="GO:0005096">
    <property type="term" value="F:GTPase activator activity"/>
    <property type="evidence" value="ECO:0007669"/>
    <property type="project" value="UniProtKB-KW"/>
</dbReference>
<evidence type="ECO:0000256" key="8">
    <source>
        <dbReference type="ARBA" id="ARBA00023121"/>
    </source>
</evidence>
<reference evidence="14 15" key="1">
    <citation type="journal article" date="2018" name="Proc. Natl. Acad. Sci. U.S.A.">
        <title>Draft genome sequence of Camellia sinensis var. sinensis provides insights into the evolution of the tea genome and tea quality.</title>
        <authorList>
            <person name="Wei C."/>
            <person name="Yang H."/>
            <person name="Wang S."/>
            <person name="Zhao J."/>
            <person name="Liu C."/>
            <person name="Gao L."/>
            <person name="Xia E."/>
            <person name="Lu Y."/>
            <person name="Tai Y."/>
            <person name="She G."/>
            <person name="Sun J."/>
            <person name="Cao H."/>
            <person name="Tong W."/>
            <person name="Gao Q."/>
            <person name="Li Y."/>
            <person name="Deng W."/>
            <person name="Jiang X."/>
            <person name="Wang W."/>
            <person name="Chen Q."/>
            <person name="Zhang S."/>
            <person name="Li H."/>
            <person name="Wu J."/>
            <person name="Wang P."/>
            <person name="Li P."/>
            <person name="Shi C."/>
            <person name="Zheng F."/>
            <person name="Jian J."/>
            <person name="Huang B."/>
            <person name="Shan D."/>
            <person name="Shi M."/>
            <person name="Fang C."/>
            <person name="Yue Y."/>
            <person name="Li F."/>
            <person name="Li D."/>
            <person name="Wei S."/>
            <person name="Han B."/>
            <person name="Jiang C."/>
            <person name="Yin Y."/>
            <person name="Xia T."/>
            <person name="Zhang Z."/>
            <person name="Bennetzen J.L."/>
            <person name="Zhao S."/>
            <person name="Wan X."/>
        </authorList>
    </citation>
    <scope>NUCLEOTIDE SEQUENCE [LARGE SCALE GENOMIC DNA]</scope>
    <source>
        <strain evidence="15">cv. Shuchazao</strain>
        <tissue evidence="14">Leaf</tissue>
    </source>
</reference>
<sequence length="277" mass="30637">MDSPSSGGGGGFGSSPKEAPKSSSLMDSLLGLLRIRVKRGVNLAVRDVRSSDPYVVIKMAKQTWLNNLKVMGSSHGAITLCIMPKLVPILMIINSIHDMIIDLTSMVGTHNFSFSGEASIYWLPSRDKAEGSPKLTAYKLDDKWSQHNGKLKTRVIKKDVNPQWNEDLTLSISDPDLPIKLTVYDHDTFSKDDKMGDAEFHIKGFVEAMRMDLHGLPAGTVVTREQPSRQNCLAEESCITWTDGKISQDLCLRLRNVECGEVELSLHWIDLPGSKGL</sequence>
<evidence type="ECO:0000313" key="15">
    <source>
        <dbReference type="Proteomes" id="UP000306102"/>
    </source>
</evidence>
<dbReference type="PROSITE" id="PS50004">
    <property type="entry name" value="C2"/>
    <property type="match status" value="1"/>
</dbReference>
<keyword evidence="9" id="KW-0472">Membrane</keyword>
<dbReference type="InterPro" id="IPR044562">
    <property type="entry name" value="CAR1-11"/>
</dbReference>
<dbReference type="SUPFAM" id="SSF49562">
    <property type="entry name" value="C2 domain (Calcium/lipid-binding domain, CaLB)"/>
    <property type="match status" value="2"/>
</dbReference>
<comment type="caution">
    <text evidence="14">The sequence shown here is derived from an EMBL/GenBank/DDBJ whole genome shotgun (WGS) entry which is preliminary data.</text>
</comment>
<keyword evidence="15" id="KW-1185">Reference proteome</keyword>
<comment type="similarity">
    <text evidence="11">Belongs to the plant CAR protein family.</text>
</comment>
<dbReference type="AlphaFoldDB" id="A0A4S4EQR0"/>
<dbReference type="Pfam" id="PF00168">
    <property type="entry name" value="C2"/>
    <property type="match status" value="2"/>
</dbReference>
<comment type="subcellular location">
    <subcellularLocation>
        <location evidence="2">Cell membrane</location>
    </subcellularLocation>
    <subcellularLocation>
        <location evidence="1">Nucleus</location>
    </subcellularLocation>
</comment>
<dbReference type="GO" id="GO:0046872">
    <property type="term" value="F:metal ion binding"/>
    <property type="evidence" value="ECO:0007669"/>
    <property type="project" value="UniProtKB-KW"/>
</dbReference>
<evidence type="ECO:0000256" key="3">
    <source>
        <dbReference type="ARBA" id="ARBA00022468"/>
    </source>
</evidence>
<proteinExistence type="inferred from homology"/>
<dbReference type="Gene3D" id="2.60.40.150">
    <property type="entry name" value="C2 domain"/>
    <property type="match status" value="1"/>
</dbReference>
<name>A0A4S4EQR0_CAMSN</name>
<dbReference type="Proteomes" id="UP000306102">
    <property type="component" value="Unassembled WGS sequence"/>
</dbReference>
<evidence type="ECO:0000259" key="13">
    <source>
        <dbReference type="PROSITE" id="PS50004"/>
    </source>
</evidence>
<evidence type="ECO:0000256" key="9">
    <source>
        <dbReference type="ARBA" id="ARBA00023136"/>
    </source>
</evidence>
<dbReference type="PANTHER" id="PTHR45933:SF5">
    <property type="entry name" value="PROTEIN C2-DOMAIN ABA-RELATED 4"/>
    <property type="match status" value="1"/>
</dbReference>
<protein>
    <recommendedName>
        <fullName evidence="13">C2 domain-containing protein</fullName>
    </recommendedName>
</protein>
<evidence type="ECO:0000256" key="7">
    <source>
        <dbReference type="ARBA" id="ARBA00022837"/>
    </source>
</evidence>
<evidence type="ECO:0000256" key="1">
    <source>
        <dbReference type="ARBA" id="ARBA00004123"/>
    </source>
</evidence>
<evidence type="ECO:0000313" key="14">
    <source>
        <dbReference type="EMBL" id="THG18694.1"/>
    </source>
</evidence>
<evidence type="ECO:0000256" key="10">
    <source>
        <dbReference type="ARBA" id="ARBA00023242"/>
    </source>
</evidence>
<dbReference type="EMBL" id="SDRB02002892">
    <property type="protein sequence ID" value="THG18694.1"/>
    <property type="molecule type" value="Genomic_DNA"/>
</dbReference>
<dbReference type="GO" id="GO:0008289">
    <property type="term" value="F:lipid binding"/>
    <property type="evidence" value="ECO:0007669"/>
    <property type="project" value="UniProtKB-KW"/>
</dbReference>
<dbReference type="PANTHER" id="PTHR45933">
    <property type="entry name" value="PROTEIN C2-DOMAIN ABA-RELATED 4"/>
    <property type="match status" value="1"/>
</dbReference>
<dbReference type="GO" id="GO:0005886">
    <property type="term" value="C:plasma membrane"/>
    <property type="evidence" value="ECO:0007669"/>
    <property type="project" value="UniProtKB-SubCell"/>
</dbReference>
<dbReference type="GO" id="GO:0009738">
    <property type="term" value="P:abscisic acid-activated signaling pathway"/>
    <property type="evidence" value="ECO:0007669"/>
    <property type="project" value="UniProtKB-KW"/>
</dbReference>
<feature type="region of interest" description="Disordered" evidence="12">
    <location>
        <begin position="1"/>
        <end position="23"/>
    </location>
</feature>
<evidence type="ECO:0000256" key="11">
    <source>
        <dbReference type="ARBA" id="ARBA00024037"/>
    </source>
</evidence>
<feature type="compositionally biased region" description="Gly residues" evidence="12">
    <location>
        <begin position="1"/>
        <end position="13"/>
    </location>
</feature>
<evidence type="ECO:0000256" key="2">
    <source>
        <dbReference type="ARBA" id="ARBA00004236"/>
    </source>
</evidence>
<dbReference type="InterPro" id="IPR035892">
    <property type="entry name" value="C2_domain_sf"/>
</dbReference>
<dbReference type="SMART" id="SM00239">
    <property type="entry name" value="C2"/>
    <property type="match status" value="1"/>
</dbReference>
<keyword evidence="3" id="KW-0343">GTPase activation</keyword>